<evidence type="ECO:0000256" key="9">
    <source>
        <dbReference type="ARBA" id="ARBA00023136"/>
    </source>
</evidence>
<keyword evidence="15" id="KW-0675">Receptor</keyword>
<evidence type="ECO:0000256" key="2">
    <source>
        <dbReference type="ARBA" id="ARBA00022448"/>
    </source>
</evidence>
<dbReference type="Pfam" id="PF07715">
    <property type="entry name" value="Plug"/>
    <property type="match status" value="1"/>
</dbReference>
<comment type="subcellular location">
    <subcellularLocation>
        <location evidence="1 11">Cell outer membrane</location>
        <topology evidence="1 11">Multi-pass membrane protein</topology>
    </subcellularLocation>
</comment>
<evidence type="ECO:0000256" key="1">
    <source>
        <dbReference type="ARBA" id="ARBA00004571"/>
    </source>
</evidence>
<dbReference type="AlphaFoldDB" id="A0AAW9RP23"/>
<dbReference type="CDD" id="cd01347">
    <property type="entry name" value="ligand_gated_channel"/>
    <property type="match status" value="1"/>
</dbReference>
<dbReference type="RefSeq" id="WP_354696596.1">
    <property type="nucleotide sequence ID" value="NZ_JAZHOG010000012.1"/>
</dbReference>
<keyword evidence="8 12" id="KW-0798">TonB box</keyword>
<evidence type="ECO:0000259" key="14">
    <source>
        <dbReference type="Pfam" id="PF07715"/>
    </source>
</evidence>
<evidence type="ECO:0000256" key="10">
    <source>
        <dbReference type="ARBA" id="ARBA00023237"/>
    </source>
</evidence>
<dbReference type="InterPro" id="IPR000531">
    <property type="entry name" value="Beta-barrel_TonB"/>
</dbReference>
<name>A0AAW9RP23_9GAMM</name>
<evidence type="ECO:0000256" key="8">
    <source>
        <dbReference type="ARBA" id="ARBA00023077"/>
    </source>
</evidence>
<comment type="similarity">
    <text evidence="11 12">Belongs to the TonB-dependent receptor family.</text>
</comment>
<evidence type="ECO:0000256" key="3">
    <source>
        <dbReference type="ARBA" id="ARBA00022452"/>
    </source>
</evidence>
<evidence type="ECO:0000259" key="13">
    <source>
        <dbReference type="Pfam" id="PF00593"/>
    </source>
</evidence>
<comment type="caution">
    <text evidence="15">The sequence shown here is derived from an EMBL/GenBank/DDBJ whole genome shotgun (WGS) entry which is preliminary data.</text>
</comment>
<dbReference type="Proteomes" id="UP001359886">
    <property type="component" value="Unassembled WGS sequence"/>
</dbReference>
<keyword evidence="6" id="KW-0408">Iron</keyword>
<keyword evidence="2 11" id="KW-0813">Transport</keyword>
<dbReference type="InterPro" id="IPR036942">
    <property type="entry name" value="Beta-barrel_TonB_sf"/>
</dbReference>
<accession>A0AAW9RP23</accession>
<keyword evidence="4" id="KW-0410">Iron transport</keyword>
<dbReference type="PROSITE" id="PS52016">
    <property type="entry name" value="TONB_DEPENDENT_REC_3"/>
    <property type="match status" value="1"/>
</dbReference>
<dbReference type="InterPro" id="IPR039426">
    <property type="entry name" value="TonB-dep_rcpt-like"/>
</dbReference>
<evidence type="ECO:0000313" key="16">
    <source>
        <dbReference type="Proteomes" id="UP001359886"/>
    </source>
</evidence>
<feature type="domain" description="TonB-dependent receptor-like beta-barrel" evidence="13">
    <location>
        <begin position="254"/>
        <end position="713"/>
    </location>
</feature>
<dbReference type="InterPro" id="IPR012910">
    <property type="entry name" value="Plug_dom"/>
</dbReference>
<keyword evidence="3 11" id="KW-1134">Transmembrane beta strand</keyword>
<evidence type="ECO:0000256" key="12">
    <source>
        <dbReference type="RuleBase" id="RU003357"/>
    </source>
</evidence>
<keyword evidence="10 11" id="KW-0998">Cell outer membrane</keyword>
<keyword evidence="7" id="KW-0406">Ion transport</keyword>
<dbReference type="GO" id="GO:0009279">
    <property type="term" value="C:cell outer membrane"/>
    <property type="evidence" value="ECO:0007669"/>
    <property type="project" value="UniProtKB-SubCell"/>
</dbReference>
<dbReference type="GO" id="GO:0006826">
    <property type="term" value="P:iron ion transport"/>
    <property type="evidence" value="ECO:0007669"/>
    <property type="project" value="UniProtKB-KW"/>
</dbReference>
<evidence type="ECO:0000313" key="15">
    <source>
        <dbReference type="EMBL" id="MEJ8569271.1"/>
    </source>
</evidence>
<sequence length="749" mass="82490">MLSMGCLPAVVAQESTEVMVLEEVMVTAQRREESLQEVPISISAFTSEDLKRANIGSAAEYLVKSPNVGFSEDGEGGSRSINISIRGVSNITLDGIATANSIGYYIDELSVGAVAQGTINPQLQDMERIEVLRGPQGTYYGRNAVGGAINISTVKPGPEQYFEGTVSVGSFDTYGAEAILNVPFSDTFMARGVFAYEESDTPIENVNPQGNDPFYEYLTGRLSFRVLASDDVTIDLSITRTNEDEGGDIAIPSGVLDLDTQSIFGLGPFDAIDSGQGFYPDNDDRVDRDTSERNDKSFTIINGRVAWDLGGMTFKSITGYLDSSFDRLSDLDGIPFTFGPLPLRRMNDYEGTSWSQEFRLMSAGDSAFDWTIGAIYIDDDLDRINQIQIMPDDAPNGTAVGFINSNDNNFRFKSAALFGEVTWPITGKLDLTAGGRWSRDKVTSTVIDFNKGPNPVSGSETFTDFSPRVVLRHLTDTTTWYGSISKGYKAGGVDIAGTSQLVPLPFESEDLWAYELGFKTQFANGRANLSGALFYNDWTEFQVQTARLADPNDISSAVSVTQNAEEASSKGFEIELMTLLTEDLVWAANLGYIDAKFDEYPDAVLRGKTDGLDNVINVSGEPLPRTPEWTANTWLQYDFMLGNWASYLRGELTYTDTQYSDIEAIGSLVGETVFGSPFNLPDYPYQIDDYTLFNLYAGMETDRFRIRAWAKNLFDEQYYNGTADNFGAAGIRLRPHFRELGISLTIMSR</sequence>
<evidence type="ECO:0000256" key="7">
    <source>
        <dbReference type="ARBA" id="ARBA00023065"/>
    </source>
</evidence>
<evidence type="ECO:0000256" key="6">
    <source>
        <dbReference type="ARBA" id="ARBA00023004"/>
    </source>
</evidence>
<organism evidence="15 16">
    <name type="scientific">Elongatibacter sediminis</name>
    <dbReference type="NCBI Taxonomy" id="3119006"/>
    <lineage>
        <taxon>Bacteria</taxon>
        <taxon>Pseudomonadati</taxon>
        <taxon>Pseudomonadota</taxon>
        <taxon>Gammaproteobacteria</taxon>
        <taxon>Chromatiales</taxon>
        <taxon>Wenzhouxiangellaceae</taxon>
        <taxon>Elongatibacter</taxon>
    </lineage>
</organism>
<evidence type="ECO:0000256" key="5">
    <source>
        <dbReference type="ARBA" id="ARBA00022692"/>
    </source>
</evidence>
<reference evidence="15 16" key="1">
    <citation type="submission" date="2024-02" db="EMBL/GenBank/DDBJ databases">
        <title>A novel Wenzhouxiangellaceae bacterium, isolated from coastal sediments.</title>
        <authorList>
            <person name="Du Z.-J."/>
            <person name="Ye Y.-Q."/>
            <person name="Zhang X.-Y."/>
        </authorList>
    </citation>
    <scope>NUCLEOTIDE SEQUENCE [LARGE SCALE GENOMIC DNA]</scope>
    <source>
        <strain evidence="15 16">CH-27</strain>
    </source>
</reference>
<dbReference type="EMBL" id="JAZHOG010000012">
    <property type="protein sequence ID" value="MEJ8569271.1"/>
    <property type="molecule type" value="Genomic_DNA"/>
</dbReference>
<dbReference type="PANTHER" id="PTHR32552">
    <property type="entry name" value="FERRICHROME IRON RECEPTOR-RELATED"/>
    <property type="match status" value="1"/>
</dbReference>
<evidence type="ECO:0000256" key="11">
    <source>
        <dbReference type="PROSITE-ProRule" id="PRU01360"/>
    </source>
</evidence>
<evidence type="ECO:0000256" key="4">
    <source>
        <dbReference type="ARBA" id="ARBA00022496"/>
    </source>
</evidence>
<keyword evidence="16" id="KW-1185">Reference proteome</keyword>
<feature type="domain" description="TonB-dependent receptor plug" evidence="14">
    <location>
        <begin position="35"/>
        <end position="148"/>
    </location>
</feature>
<dbReference type="Gene3D" id="2.40.170.20">
    <property type="entry name" value="TonB-dependent receptor, beta-barrel domain"/>
    <property type="match status" value="1"/>
</dbReference>
<dbReference type="Pfam" id="PF00593">
    <property type="entry name" value="TonB_dep_Rec_b-barrel"/>
    <property type="match status" value="1"/>
</dbReference>
<proteinExistence type="inferred from homology"/>
<keyword evidence="9 11" id="KW-0472">Membrane</keyword>
<gene>
    <name evidence="15" type="ORF">V3330_16690</name>
</gene>
<keyword evidence="5 11" id="KW-0812">Transmembrane</keyword>
<dbReference type="SUPFAM" id="SSF56935">
    <property type="entry name" value="Porins"/>
    <property type="match status" value="1"/>
</dbReference>
<dbReference type="PANTHER" id="PTHR32552:SF81">
    <property type="entry name" value="TONB-DEPENDENT OUTER MEMBRANE RECEPTOR"/>
    <property type="match status" value="1"/>
</dbReference>
<protein>
    <submittedName>
        <fullName evidence="15">TonB-dependent receptor</fullName>
    </submittedName>
</protein>